<dbReference type="AlphaFoldDB" id="A0A3D0KM03"/>
<feature type="chain" id="PRO_5017546557" description="Common-antigen outer membrane protein" evidence="1">
    <location>
        <begin position="23"/>
        <end position="141"/>
    </location>
</feature>
<keyword evidence="1" id="KW-0732">Signal</keyword>
<dbReference type="Pfam" id="PF16587">
    <property type="entry name" value="DUF5061"/>
    <property type="match status" value="1"/>
</dbReference>
<dbReference type="InterPro" id="IPR032258">
    <property type="entry name" value="DUF5061"/>
</dbReference>
<sequence>MSNIPVSLARPARMLLAALSVAVVSGCAIYPNSTQQQAQYVLNTDSAKLLVDDNLNGFLSQAPAGAVINVARSPWGDNVEIIADAPYLAASGRECRQLRVIEAGNGAARTALTCETPNGWVNQRVLNQSMPSSTTAAQGRY</sequence>
<feature type="signal peptide" evidence="1">
    <location>
        <begin position="1"/>
        <end position="22"/>
    </location>
</feature>
<evidence type="ECO:0000256" key="1">
    <source>
        <dbReference type="SAM" id="SignalP"/>
    </source>
</evidence>
<evidence type="ECO:0008006" key="3">
    <source>
        <dbReference type="Google" id="ProtNLM"/>
    </source>
</evidence>
<proteinExistence type="predicted"/>
<organism evidence="2">
    <name type="scientific">Halomonas campaniensis</name>
    <dbReference type="NCBI Taxonomy" id="213554"/>
    <lineage>
        <taxon>Bacteria</taxon>
        <taxon>Pseudomonadati</taxon>
        <taxon>Pseudomonadota</taxon>
        <taxon>Gammaproteobacteria</taxon>
        <taxon>Oceanospirillales</taxon>
        <taxon>Halomonadaceae</taxon>
        <taxon>Halomonas</taxon>
    </lineage>
</organism>
<comment type="caution">
    <text evidence="2">The sequence shown here is derived from an EMBL/GenBank/DDBJ whole genome shotgun (WGS) entry which is preliminary data.</text>
</comment>
<name>A0A3D0KM03_9GAMM</name>
<dbReference type="EMBL" id="DOTR01000105">
    <property type="protein sequence ID" value="HCA04231.1"/>
    <property type="molecule type" value="Genomic_DNA"/>
</dbReference>
<evidence type="ECO:0000313" key="2">
    <source>
        <dbReference type="EMBL" id="HCA04231.1"/>
    </source>
</evidence>
<reference evidence="2" key="1">
    <citation type="journal article" date="2018" name="Nat. Biotechnol.">
        <title>A standardized bacterial taxonomy based on genome phylogeny substantially revises the tree of life.</title>
        <authorList>
            <person name="Parks D.H."/>
            <person name="Chuvochina M."/>
            <person name="Waite D.W."/>
            <person name="Rinke C."/>
            <person name="Skarshewski A."/>
            <person name="Chaumeil P.A."/>
            <person name="Hugenholtz P."/>
        </authorList>
    </citation>
    <scope>NUCLEOTIDE SEQUENCE [LARGE SCALE GENOMIC DNA]</scope>
    <source>
        <strain evidence="2">UBA11284</strain>
    </source>
</reference>
<gene>
    <name evidence="2" type="ORF">DEO68_19160</name>
</gene>
<protein>
    <recommendedName>
        <fullName evidence="3">Common-antigen outer membrane protein</fullName>
    </recommendedName>
</protein>
<accession>A0A3D0KM03</accession>